<evidence type="ECO:0000256" key="5">
    <source>
        <dbReference type="ARBA" id="ARBA00023125"/>
    </source>
</evidence>
<evidence type="ECO:0000256" key="4">
    <source>
        <dbReference type="ARBA" id="ARBA00023015"/>
    </source>
</evidence>
<dbReference type="InterPro" id="IPR025662">
    <property type="entry name" value="Sigma_54_int_dom_ATP-bd_1"/>
</dbReference>
<dbReference type="PANTHER" id="PTHR32071">
    <property type="entry name" value="TRANSCRIPTIONAL REGULATORY PROTEIN"/>
    <property type="match status" value="1"/>
</dbReference>
<evidence type="ECO:0000313" key="13">
    <source>
        <dbReference type="Proteomes" id="UP000095658"/>
    </source>
</evidence>
<feature type="domain" description="Sigma-54 factor interaction" evidence="9">
    <location>
        <begin position="154"/>
        <end position="383"/>
    </location>
</feature>
<evidence type="ECO:0000256" key="8">
    <source>
        <dbReference type="SAM" id="Coils"/>
    </source>
</evidence>
<evidence type="ECO:0000256" key="6">
    <source>
        <dbReference type="ARBA" id="ARBA00023163"/>
    </source>
</evidence>
<keyword evidence="3" id="KW-0067">ATP-binding</keyword>
<keyword evidence="2" id="KW-0058">Aromatic hydrocarbons catabolism</keyword>
<keyword evidence="13" id="KW-1185">Reference proteome</keyword>
<dbReference type="Gene3D" id="3.30.450.20">
    <property type="entry name" value="PAS domain"/>
    <property type="match status" value="1"/>
</dbReference>
<dbReference type="Pfam" id="PF00158">
    <property type="entry name" value="Sigma54_activat"/>
    <property type="match status" value="1"/>
</dbReference>
<name>A0A1E7DPZ2_9BACI</name>
<keyword evidence="6" id="KW-0804">Transcription</keyword>
<dbReference type="EMBL" id="MAMP01000020">
    <property type="protein sequence ID" value="OES45141.1"/>
    <property type="molecule type" value="Genomic_DNA"/>
</dbReference>
<reference evidence="12 13" key="1">
    <citation type="submission" date="2016-06" db="EMBL/GenBank/DDBJ databases">
        <title>Domibacillus iocasae genome sequencing.</title>
        <authorList>
            <person name="Verma A."/>
            <person name="Pal Y."/>
            <person name="Ojha A.K."/>
            <person name="Krishnamurthi S."/>
        </authorList>
    </citation>
    <scope>NUCLEOTIDE SEQUENCE [LARGE SCALE GENOMIC DNA]</scope>
    <source>
        <strain evidence="12 13">DSM 29979</strain>
    </source>
</reference>
<dbReference type="AlphaFoldDB" id="A0A1E7DPZ2"/>
<dbReference type="Proteomes" id="UP000095658">
    <property type="component" value="Unassembled WGS sequence"/>
</dbReference>
<dbReference type="FunFam" id="3.40.50.300:FF:000006">
    <property type="entry name" value="DNA-binding transcriptional regulator NtrC"/>
    <property type="match status" value="1"/>
</dbReference>
<dbReference type="PROSITE" id="PS00688">
    <property type="entry name" value="SIGMA54_INTERACT_3"/>
    <property type="match status" value="1"/>
</dbReference>
<dbReference type="InterPro" id="IPR000700">
    <property type="entry name" value="PAS-assoc_C"/>
</dbReference>
<gene>
    <name evidence="12" type="ORF">BA724_03790</name>
</gene>
<dbReference type="OrthoDB" id="9771372at2"/>
<evidence type="ECO:0000256" key="2">
    <source>
        <dbReference type="ARBA" id="ARBA00022797"/>
    </source>
</evidence>
<comment type="caution">
    <text evidence="12">The sequence shown here is derived from an EMBL/GenBank/DDBJ whole genome shotgun (WGS) entry which is preliminary data.</text>
</comment>
<dbReference type="InterPro" id="IPR058031">
    <property type="entry name" value="AAA_lid_NorR"/>
</dbReference>
<keyword evidence="5" id="KW-0238">DNA-binding</keyword>
<organism evidence="12 13">
    <name type="scientific">Domibacillus iocasae</name>
    <dbReference type="NCBI Taxonomy" id="1714016"/>
    <lineage>
        <taxon>Bacteria</taxon>
        <taxon>Bacillati</taxon>
        <taxon>Bacillota</taxon>
        <taxon>Bacilli</taxon>
        <taxon>Bacillales</taxon>
        <taxon>Bacillaceae</taxon>
        <taxon>Domibacillus</taxon>
    </lineage>
</organism>
<dbReference type="InterPro" id="IPR000014">
    <property type="entry name" value="PAS"/>
</dbReference>
<keyword evidence="4" id="KW-0805">Transcription regulation</keyword>
<dbReference type="PROSITE" id="PS50112">
    <property type="entry name" value="PAS"/>
    <property type="match status" value="1"/>
</dbReference>
<accession>A0A1E7DPZ2</accession>
<dbReference type="PROSITE" id="PS50045">
    <property type="entry name" value="SIGMA54_INTERACT_4"/>
    <property type="match status" value="1"/>
</dbReference>
<dbReference type="InterPro" id="IPR002078">
    <property type="entry name" value="Sigma_54_int"/>
</dbReference>
<dbReference type="PROSITE" id="PS50113">
    <property type="entry name" value="PAC"/>
    <property type="match status" value="1"/>
</dbReference>
<dbReference type="InterPro" id="IPR025944">
    <property type="entry name" value="Sigma_54_int_dom_CS"/>
</dbReference>
<dbReference type="SUPFAM" id="SSF52540">
    <property type="entry name" value="P-loop containing nucleoside triphosphate hydrolases"/>
    <property type="match status" value="1"/>
</dbReference>
<protein>
    <recommendedName>
        <fullName evidence="7">HTH-type transcriptional regulatory protein TyrR</fullName>
    </recommendedName>
</protein>
<dbReference type="InterPro" id="IPR035965">
    <property type="entry name" value="PAS-like_dom_sf"/>
</dbReference>
<dbReference type="SUPFAM" id="SSF55785">
    <property type="entry name" value="PYP-like sensor domain (PAS domain)"/>
    <property type="match status" value="1"/>
</dbReference>
<dbReference type="InterPro" id="IPR027417">
    <property type="entry name" value="P-loop_NTPase"/>
</dbReference>
<dbReference type="Pfam" id="PF18024">
    <property type="entry name" value="HTH_50"/>
    <property type="match status" value="1"/>
</dbReference>
<dbReference type="PROSITE" id="PS00675">
    <property type="entry name" value="SIGMA54_INTERACT_1"/>
    <property type="match status" value="1"/>
</dbReference>
<evidence type="ECO:0000256" key="3">
    <source>
        <dbReference type="ARBA" id="ARBA00022840"/>
    </source>
</evidence>
<evidence type="ECO:0000259" key="10">
    <source>
        <dbReference type="PROSITE" id="PS50112"/>
    </source>
</evidence>
<dbReference type="SUPFAM" id="SSF46689">
    <property type="entry name" value="Homeodomain-like"/>
    <property type="match status" value="1"/>
</dbReference>
<dbReference type="InterPro" id="IPR003593">
    <property type="entry name" value="AAA+_ATPase"/>
</dbReference>
<evidence type="ECO:0000259" key="9">
    <source>
        <dbReference type="PROSITE" id="PS50045"/>
    </source>
</evidence>
<dbReference type="GO" id="GO:0006355">
    <property type="term" value="P:regulation of DNA-templated transcription"/>
    <property type="evidence" value="ECO:0007669"/>
    <property type="project" value="InterPro"/>
</dbReference>
<dbReference type="InterPro" id="IPR030828">
    <property type="entry name" value="HTH_TyrR"/>
</dbReference>
<dbReference type="PROSITE" id="PS00676">
    <property type="entry name" value="SIGMA54_INTERACT_2"/>
    <property type="match status" value="1"/>
</dbReference>
<evidence type="ECO:0000256" key="1">
    <source>
        <dbReference type="ARBA" id="ARBA00022741"/>
    </source>
</evidence>
<dbReference type="InterPro" id="IPR025943">
    <property type="entry name" value="Sigma_54_int_dom_ATP-bd_2"/>
</dbReference>
<keyword evidence="8" id="KW-0175">Coiled coil</keyword>
<dbReference type="GO" id="GO:0003677">
    <property type="term" value="F:DNA binding"/>
    <property type="evidence" value="ECO:0007669"/>
    <property type="project" value="UniProtKB-KW"/>
</dbReference>
<keyword evidence="1" id="KW-0547">Nucleotide-binding</keyword>
<feature type="domain" description="PAC" evidence="11">
    <location>
        <begin position="77"/>
        <end position="129"/>
    </location>
</feature>
<evidence type="ECO:0000313" key="12">
    <source>
        <dbReference type="EMBL" id="OES45141.1"/>
    </source>
</evidence>
<dbReference type="STRING" id="1714016.BA724_03790"/>
<evidence type="ECO:0000256" key="7">
    <source>
        <dbReference type="ARBA" id="ARBA00029500"/>
    </source>
</evidence>
<dbReference type="InterPro" id="IPR009057">
    <property type="entry name" value="Homeodomain-like_sf"/>
</dbReference>
<feature type="coiled-coil region" evidence="8">
    <location>
        <begin position="113"/>
        <end position="147"/>
    </location>
</feature>
<feature type="domain" description="PAS" evidence="10">
    <location>
        <begin position="10"/>
        <end position="60"/>
    </location>
</feature>
<dbReference type="CDD" id="cd00009">
    <property type="entry name" value="AAA"/>
    <property type="match status" value="1"/>
</dbReference>
<evidence type="ECO:0000259" key="11">
    <source>
        <dbReference type="PROSITE" id="PS50113"/>
    </source>
</evidence>
<sequence length="469" mass="53598">MVNMTDHTHMELELEAILHASNDNIIVTDGNGIVLRAIKNSHEFYGEFSEKMIGQSVYELEKKHIFSPSVTIKVLEQKKEVQLMQKTAAGKIIMVKGIPVFDSENNIVRVISLSHDLTEIQKLKEDYEKLQSKVAHYESEIEKLKEQETAFDLLTTNSSKMRKARETMRRVAKSEAAVLLFGESGVGKTIFARAIHQESDRRKGAFIEMNCGAIPVSLAESEMFGYEPGAFTGASQKGKKGLIESADGGTLFLDEIGELSLELQVKLLKLLQEKEITKIGAVESKKVDFRLIAATNQDLKKMVEEGTFREDLFYRLHVVPVEIPPLRERKEDFPMLLDIFLSQFNRKYNKNMRLHPDSISKCLSYKWPGNVRELENLIERLVILSDQTVIPPSLFSFESEQERTEENWSSLHLFQQEGKTLKEAINEIEKQWLLQAEKEGRSTYEMAKMLGISQPTVVRRLKQLQNDSK</sequence>
<dbReference type="SMART" id="SM00382">
    <property type="entry name" value="AAA"/>
    <property type="match status" value="1"/>
</dbReference>
<dbReference type="Gene3D" id="3.40.50.300">
    <property type="entry name" value="P-loop containing nucleotide triphosphate hydrolases"/>
    <property type="match status" value="1"/>
</dbReference>
<dbReference type="Gene3D" id="1.10.8.60">
    <property type="match status" value="1"/>
</dbReference>
<dbReference type="NCBIfam" id="TIGR00229">
    <property type="entry name" value="sensory_box"/>
    <property type="match status" value="1"/>
</dbReference>
<proteinExistence type="predicted"/>
<dbReference type="Gene3D" id="1.10.10.60">
    <property type="entry name" value="Homeodomain-like"/>
    <property type="match status" value="1"/>
</dbReference>
<dbReference type="GO" id="GO:0005524">
    <property type="term" value="F:ATP binding"/>
    <property type="evidence" value="ECO:0007669"/>
    <property type="project" value="UniProtKB-KW"/>
</dbReference>
<dbReference type="Pfam" id="PF25601">
    <property type="entry name" value="AAA_lid_14"/>
    <property type="match status" value="1"/>
</dbReference>
<dbReference type="PANTHER" id="PTHR32071:SF57">
    <property type="entry name" value="C4-DICARBOXYLATE TRANSPORT TRANSCRIPTIONAL REGULATORY PROTEIN DCTD"/>
    <property type="match status" value="1"/>
</dbReference>